<dbReference type="InterPro" id="IPR055013">
    <property type="entry name" value="CzcI"/>
</dbReference>
<dbReference type="EMBL" id="JBIGIA010000010">
    <property type="protein sequence ID" value="MFG6458110.1"/>
    <property type="molecule type" value="Genomic_DNA"/>
</dbReference>
<feature type="region of interest" description="Disordered" evidence="1">
    <location>
        <begin position="31"/>
        <end position="61"/>
    </location>
</feature>
<sequence>MARLLLIVLALLLPLQFSWGAVAGYCQHETTPPEARHVGHHAHEHPAEKAAKPSAGKADADCGDCHAASLTGLPTPASPTLAWAAREAPPAARPHRYPSAPQRAPDRPQWLRLV</sequence>
<comment type="caution">
    <text evidence="3">The sequence shown here is derived from an EMBL/GenBank/DDBJ whole genome shotgun (WGS) entry which is preliminary data.</text>
</comment>
<accession>A0ABW7G826</accession>
<feature type="chain" id="PRO_5046559594" evidence="2">
    <location>
        <begin position="24"/>
        <end position="114"/>
    </location>
</feature>
<keyword evidence="4" id="KW-1185">Reference proteome</keyword>
<reference evidence="3 4" key="1">
    <citation type="submission" date="2024-09" db="EMBL/GenBank/DDBJ databases">
        <title>Novel species of the genus Pelomonas and Roseateles isolated from streams.</title>
        <authorList>
            <person name="Lu H."/>
        </authorList>
    </citation>
    <scope>NUCLEOTIDE SEQUENCE [LARGE SCALE GENOMIC DNA]</scope>
    <source>
        <strain evidence="3 4">BYS96W</strain>
    </source>
</reference>
<protein>
    <submittedName>
        <fullName evidence="3">Cation efflux protein, CzcI family</fullName>
    </submittedName>
</protein>
<organism evidence="3 4">
    <name type="scientific">Pelomonas nitida</name>
    <dbReference type="NCBI Taxonomy" id="3299027"/>
    <lineage>
        <taxon>Bacteria</taxon>
        <taxon>Pseudomonadati</taxon>
        <taxon>Pseudomonadota</taxon>
        <taxon>Betaproteobacteria</taxon>
        <taxon>Burkholderiales</taxon>
        <taxon>Sphaerotilaceae</taxon>
        <taxon>Roseateles</taxon>
    </lineage>
</organism>
<name>A0ABW7G826_9BURK</name>
<proteinExistence type="predicted"/>
<dbReference type="NCBIfam" id="NF045614">
    <property type="entry name" value="efflu_CzcI_Cupr"/>
    <property type="match status" value="1"/>
</dbReference>
<dbReference type="Proteomes" id="UP001606305">
    <property type="component" value="Unassembled WGS sequence"/>
</dbReference>
<evidence type="ECO:0000313" key="3">
    <source>
        <dbReference type="EMBL" id="MFG6458110.1"/>
    </source>
</evidence>
<evidence type="ECO:0000256" key="2">
    <source>
        <dbReference type="SAM" id="SignalP"/>
    </source>
</evidence>
<feature type="signal peptide" evidence="2">
    <location>
        <begin position="1"/>
        <end position="23"/>
    </location>
</feature>
<dbReference type="RefSeq" id="WP_394488963.1">
    <property type="nucleotide sequence ID" value="NZ_JBIGIA010000010.1"/>
</dbReference>
<keyword evidence="2" id="KW-0732">Signal</keyword>
<evidence type="ECO:0000256" key="1">
    <source>
        <dbReference type="SAM" id="MobiDB-lite"/>
    </source>
</evidence>
<feature type="region of interest" description="Disordered" evidence="1">
    <location>
        <begin position="86"/>
        <end position="114"/>
    </location>
</feature>
<gene>
    <name evidence="3" type="primary">czcI</name>
    <name evidence="3" type="ORF">ACG00X_14820</name>
</gene>
<evidence type="ECO:0000313" key="4">
    <source>
        <dbReference type="Proteomes" id="UP001606305"/>
    </source>
</evidence>